<evidence type="ECO:0000313" key="6">
    <source>
        <dbReference type="EMBL" id="CAG7617402.1"/>
    </source>
</evidence>
<evidence type="ECO:0000256" key="2">
    <source>
        <dbReference type="ARBA" id="ARBA00023125"/>
    </source>
</evidence>
<comment type="caution">
    <text evidence="6">The sequence shown here is derived from an EMBL/GenBank/DDBJ whole genome shotgun (WGS) entry which is preliminary data.</text>
</comment>
<dbReference type="PROSITE" id="PS50977">
    <property type="entry name" value="HTH_TETR_2"/>
    <property type="match status" value="1"/>
</dbReference>
<feature type="DNA-binding region" description="H-T-H motif" evidence="4">
    <location>
        <begin position="36"/>
        <end position="55"/>
    </location>
</feature>
<organism evidence="6 7">
    <name type="scientific">Paenibacillus allorhizosphaerae</name>
    <dbReference type="NCBI Taxonomy" id="2849866"/>
    <lineage>
        <taxon>Bacteria</taxon>
        <taxon>Bacillati</taxon>
        <taxon>Bacillota</taxon>
        <taxon>Bacilli</taxon>
        <taxon>Bacillales</taxon>
        <taxon>Paenibacillaceae</taxon>
        <taxon>Paenibacillus</taxon>
    </lineage>
</organism>
<gene>
    <name evidence="6" type="ORF">PAECIP111802_00404</name>
</gene>
<dbReference type="RefSeq" id="WP_218096770.1">
    <property type="nucleotide sequence ID" value="NZ_CAJVCE010000001.1"/>
</dbReference>
<accession>A0ABN7TGA6</accession>
<dbReference type="InterPro" id="IPR001647">
    <property type="entry name" value="HTH_TetR"/>
</dbReference>
<dbReference type="PANTHER" id="PTHR30055">
    <property type="entry name" value="HTH-TYPE TRANSCRIPTIONAL REGULATOR RUTR"/>
    <property type="match status" value="1"/>
</dbReference>
<name>A0ABN7TGA6_9BACL</name>
<reference evidence="6 7" key="1">
    <citation type="submission" date="2021-06" db="EMBL/GenBank/DDBJ databases">
        <authorList>
            <person name="Criscuolo A."/>
        </authorList>
    </citation>
    <scope>NUCLEOTIDE SEQUENCE [LARGE SCALE GENOMIC DNA]</scope>
    <source>
        <strain evidence="7">CIP 111802</strain>
    </source>
</reference>
<keyword evidence="7" id="KW-1185">Reference proteome</keyword>
<dbReference type="Proteomes" id="UP000730618">
    <property type="component" value="Unassembled WGS sequence"/>
</dbReference>
<keyword evidence="1" id="KW-0805">Transcription regulation</keyword>
<protein>
    <recommendedName>
        <fullName evidence="5">HTH tetR-type domain-containing protein</fullName>
    </recommendedName>
</protein>
<evidence type="ECO:0000313" key="7">
    <source>
        <dbReference type="Proteomes" id="UP000730618"/>
    </source>
</evidence>
<sequence>MPRNKEQNEEIRRQRKEMIMKGALKVYVEKGYAAAEIGDVAEQAGIARGLVYYYFKDKLTLFRELFLFMFEQSNKQVQMHFERNLPVPVMLESFVRSMYDNLMAQPDSFLFFMRMRHELHQLFTAEELNEWKWHRDNLNMIRETMQRGMDAGDIRSMSPQLLATQYWGAMMHGMMHLRQMNLELQEQGVSKTEIERMFHRDMEDAVASCIALVGPSSREKSSGDDKA</sequence>
<evidence type="ECO:0000256" key="1">
    <source>
        <dbReference type="ARBA" id="ARBA00023015"/>
    </source>
</evidence>
<keyword evidence="2 4" id="KW-0238">DNA-binding</keyword>
<evidence type="ECO:0000259" key="5">
    <source>
        <dbReference type="PROSITE" id="PS50977"/>
    </source>
</evidence>
<feature type="domain" description="HTH tetR-type" evidence="5">
    <location>
        <begin position="13"/>
        <end position="73"/>
    </location>
</feature>
<evidence type="ECO:0000256" key="4">
    <source>
        <dbReference type="PROSITE-ProRule" id="PRU00335"/>
    </source>
</evidence>
<evidence type="ECO:0000256" key="3">
    <source>
        <dbReference type="ARBA" id="ARBA00023163"/>
    </source>
</evidence>
<dbReference type="PANTHER" id="PTHR30055:SF234">
    <property type="entry name" value="HTH-TYPE TRANSCRIPTIONAL REGULATOR BETI"/>
    <property type="match status" value="1"/>
</dbReference>
<proteinExistence type="predicted"/>
<keyword evidence="3" id="KW-0804">Transcription</keyword>
<dbReference type="Pfam" id="PF00440">
    <property type="entry name" value="TetR_N"/>
    <property type="match status" value="1"/>
</dbReference>
<dbReference type="EMBL" id="CAJVCE010000001">
    <property type="protein sequence ID" value="CAG7617402.1"/>
    <property type="molecule type" value="Genomic_DNA"/>
</dbReference>
<dbReference type="InterPro" id="IPR050109">
    <property type="entry name" value="HTH-type_TetR-like_transc_reg"/>
</dbReference>